<dbReference type="Pfam" id="PF25416">
    <property type="entry name" value="GRHL1_C"/>
    <property type="match status" value="1"/>
</dbReference>
<protein>
    <submittedName>
        <fullName evidence="8">CP2 transcription factor</fullName>
    </submittedName>
</protein>
<evidence type="ECO:0000259" key="7">
    <source>
        <dbReference type="PROSITE" id="PS51968"/>
    </source>
</evidence>
<keyword evidence="3" id="KW-0238">DNA-binding</keyword>
<keyword evidence="2" id="KW-0805">Transcription regulation</keyword>
<keyword evidence="5" id="KW-0539">Nucleus</keyword>
<keyword evidence="6" id="KW-0732">Signal</keyword>
<evidence type="ECO:0000256" key="1">
    <source>
        <dbReference type="ARBA" id="ARBA00004123"/>
    </source>
</evidence>
<dbReference type="EMBL" id="HG793169">
    <property type="protein sequence ID" value="CRL29482.1"/>
    <property type="molecule type" value="Genomic_DNA"/>
</dbReference>
<evidence type="ECO:0000256" key="6">
    <source>
        <dbReference type="SAM" id="SignalP"/>
    </source>
</evidence>
<dbReference type="Pfam" id="PF04516">
    <property type="entry name" value="CP2"/>
    <property type="match status" value="1"/>
</dbReference>
<reference evidence="8 9" key="1">
    <citation type="journal article" date="2014" name="Nat. Commun.">
        <title>Multiple recent horizontal transfers of a large genomic region in cheese making fungi.</title>
        <authorList>
            <person name="Cheeseman K."/>
            <person name="Ropars J."/>
            <person name="Renault P."/>
            <person name="Dupont J."/>
            <person name="Gouzy J."/>
            <person name="Branca A."/>
            <person name="Abraham A.L."/>
            <person name="Ceppi M."/>
            <person name="Conseiller E."/>
            <person name="Debuchy R."/>
            <person name="Malagnac F."/>
            <person name="Goarin A."/>
            <person name="Silar P."/>
            <person name="Lacoste S."/>
            <person name="Sallet E."/>
            <person name="Bensimon A."/>
            <person name="Giraud T."/>
            <person name="Brygoo Y."/>
        </authorList>
    </citation>
    <scope>NUCLEOTIDE SEQUENCE [LARGE SCALE GENOMIC DNA]</scope>
    <source>
        <strain evidence="9">FM 013</strain>
    </source>
</reference>
<evidence type="ECO:0000256" key="2">
    <source>
        <dbReference type="ARBA" id="ARBA00023015"/>
    </source>
</evidence>
<feature type="domain" description="Grh/CP2 DB" evidence="7">
    <location>
        <begin position="55"/>
        <end position="320"/>
    </location>
</feature>
<feature type="chain" id="PRO_5005195821" evidence="6">
    <location>
        <begin position="17"/>
        <end position="543"/>
    </location>
</feature>
<dbReference type="AlphaFoldDB" id="A0A0G4PSW5"/>
<accession>A0A0G4PSW5</accession>
<name>A0A0G4PSW5_PENC3</name>
<dbReference type="GO" id="GO:0005634">
    <property type="term" value="C:nucleus"/>
    <property type="evidence" value="ECO:0007669"/>
    <property type="project" value="UniProtKB-SubCell"/>
</dbReference>
<dbReference type="GO" id="GO:0001228">
    <property type="term" value="F:DNA-binding transcription activator activity, RNA polymerase II-specific"/>
    <property type="evidence" value="ECO:0007669"/>
    <property type="project" value="TreeGrafter"/>
</dbReference>
<organism evidence="8 9">
    <name type="scientific">Penicillium camemberti (strain FM 013)</name>
    <dbReference type="NCBI Taxonomy" id="1429867"/>
    <lineage>
        <taxon>Eukaryota</taxon>
        <taxon>Fungi</taxon>
        <taxon>Dikarya</taxon>
        <taxon>Ascomycota</taxon>
        <taxon>Pezizomycotina</taxon>
        <taxon>Eurotiomycetes</taxon>
        <taxon>Eurotiomycetidae</taxon>
        <taxon>Eurotiales</taxon>
        <taxon>Aspergillaceae</taxon>
        <taxon>Penicillium</taxon>
    </lineage>
</organism>
<dbReference type="PANTHER" id="PTHR11037:SF20">
    <property type="entry name" value="PROTEIN GRAINYHEAD"/>
    <property type="match status" value="1"/>
</dbReference>
<evidence type="ECO:0000256" key="5">
    <source>
        <dbReference type="ARBA" id="ARBA00023242"/>
    </source>
</evidence>
<keyword evidence="4" id="KW-0804">Transcription</keyword>
<evidence type="ECO:0000256" key="3">
    <source>
        <dbReference type="ARBA" id="ARBA00023125"/>
    </source>
</evidence>
<gene>
    <name evidence="8" type="ORF">PCAMFM013_S036g000066</name>
</gene>
<keyword evidence="9" id="KW-1185">Reference proteome</keyword>
<sequence>MLLSSIFCLILSNALSFRRDTAILYSRIVHYTNNATQDGAYQDILTDDVIAQTDSNFDLATSEAHANDYWPDGDEENLVTYLNKGQTYYLTVADSTPPTKKAGFSKYRTFVHVSFEGEDQRSNPVASWQLWKEGRGLKEAYDRKGKVLAVEYVDLSHEDVKNQGHQQIQPEAAFVDGFCVTWTADSTASIYEAAIPLKFNFLSTDFSRSKGVKGIPVRLCAKTEMLRSVGEDKAVEDKPEMCYCVVKLFRDHGAERKYSNDKTRAQKMIEKLNKQIVDGMTGADFDRRSRNNSLLNGEKFDIRPQKKRRWSISSRNSSVSGKDLHADLAAMTQIISSARPLSVLGLRGNEKDDPDLYPICLSNGSSNSMGNGVLNNQYRRYAIDLASEGAAQLPKKANMKLDLFSPDCQERPLKMPKVSIGTSQVGSATDASESCKYVACFYVQFTQSGKQPQGNHYAIYLADRTSLSLKAGLAEKLHIDPCFISHIIWVNRKGLKVLVDDNMVQHLPEAQIMIADICESSYRQVRMASPKAKCSGVEVKLIF</sequence>
<dbReference type="InterPro" id="IPR057520">
    <property type="entry name" value="GRHL1/CP2_C"/>
</dbReference>
<dbReference type="PANTHER" id="PTHR11037">
    <property type="entry name" value="TRANSCRIPTION FACTOR CP2"/>
    <property type="match status" value="1"/>
</dbReference>
<comment type="subcellular location">
    <subcellularLocation>
        <location evidence="1">Nucleus</location>
    </subcellularLocation>
</comment>
<dbReference type="STRING" id="1429867.A0A0G4PSW5"/>
<feature type="signal peptide" evidence="6">
    <location>
        <begin position="1"/>
        <end position="16"/>
    </location>
</feature>
<evidence type="ECO:0000313" key="9">
    <source>
        <dbReference type="Proteomes" id="UP000053732"/>
    </source>
</evidence>
<dbReference type="PROSITE" id="PS51968">
    <property type="entry name" value="GRH_CP2_DB"/>
    <property type="match status" value="1"/>
</dbReference>
<proteinExistence type="predicted"/>
<evidence type="ECO:0000256" key="4">
    <source>
        <dbReference type="ARBA" id="ARBA00023163"/>
    </source>
</evidence>
<dbReference type="GO" id="GO:0000978">
    <property type="term" value="F:RNA polymerase II cis-regulatory region sequence-specific DNA binding"/>
    <property type="evidence" value="ECO:0007669"/>
    <property type="project" value="TreeGrafter"/>
</dbReference>
<evidence type="ECO:0000313" key="8">
    <source>
        <dbReference type="EMBL" id="CRL29482.1"/>
    </source>
</evidence>
<dbReference type="InterPro" id="IPR040167">
    <property type="entry name" value="TF_CP2-like"/>
</dbReference>
<dbReference type="Proteomes" id="UP000053732">
    <property type="component" value="Unassembled WGS sequence"/>
</dbReference>
<dbReference type="InterPro" id="IPR007604">
    <property type="entry name" value="CP2"/>
</dbReference>